<feature type="region of interest" description="Disordered" evidence="3">
    <location>
        <begin position="505"/>
        <end position="534"/>
    </location>
</feature>
<organism evidence="5 6">
    <name type="scientific">Coccomyxa subellipsoidea</name>
    <dbReference type="NCBI Taxonomy" id="248742"/>
    <lineage>
        <taxon>Eukaryota</taxon>
        <taxon>Viridiplantae</taxon>
        <taxon>Chlorophyta</taxon>
        <taxon>core chlorophytes</taxon>
        <taxon>Trebouxiophyceae</taxon>
        <taxon>Trebouxiophyceae incertae sedis</taxon>
        <taxon>Coccomyxaceae</taxon>
        <taxon>Coccomyxa</taxon>
    </lineage>
</organism>
<feature type="compositionally biased region" description="Polar residues" evidence="3">
    <location>
        <begin position="929"/>
        <end position="943"/>
    </location>
</feature>
<keyword evidence="1" id="KW-0103">Bromodomain</keyword>
<feature type="compositionally biased region" description="Gly residues" evidence="3">
    <location>
        <begin position="670"/>
        <end position="684"/>
    </location>
</feature>
<reference evidence="5 6" key="1">
    <citation type="journal article" date="2024" name="Nat. Commun.">
        <title>Phylogenomics reveals the evolutionary origins of lichenization in chlorophyte algae.</title>
        <authorList>
            <person name="Puginier C."/>
            <person name="Libourel C."/>
            <person name="Otte J."/>
            <person name="Skaloud P."/>
            <person name="Haon M."/>
            <person name="Grisel S."/>
            <person name="Petersen M."/>
            <person name="Berrin J.G."/>
            <person name="Delaux P.M."/>
            <person name="Dal Grande F."/>
            <person name="Keller J."/>
        </authorList>
    </citation>
    <scope>NUCLEOTIDE SEQUENCE [LARGE SCALE GENOMIC DNA]</scope>
    <source>
        <strain evidence="5 6">SAG 216-7</strain>
    </source>
</reference>
<sequence>MHKSRKPPKAMGSADSGHQPQAQLHLRGGTRAVAQETRIGMPLGLADAALSEQTAGTDEEGSPELDIVGTTEEESQGGEAGADEDTGASPTVHPSQHSPATMAMRLQAAAGMGGSPAGGDIPTSQSRIESGSRHTEAAGARPGGEVLGRSTAHVTGSETSDSEENGGPSPFMRVTGAFSPEASPAALNAPSCAEAAWELPGVDDGSGAAVVAVGEASAQLLQQRQLERQGYRWPSRAEMSKPPRSKSSKKGHNRGTSTGLSAHARMRELLKEVLGALSKRVPRQKRLIFMEQVDQLHVPDYCVHVPPENEVWISRIRKRVNDGTHASIASLVKDFEQLLANCRAYNTPGNGKLGSPFLIGDAEELLRVVKEEGQLRAQQFEALDAQVAEEAVRGVKLEPAQPVHRAAVVLPAGFSVREVVSAAKPRGYIEYVAACPIHGAGKRLDRWKEVADFMRAHHGCREEWAEWAQHEGEEEEEYFTRVRETFHFKRSEMPRNIITRVHVTGHYGSQRTGQSTGSGSSRGSVPKLEPPRTWHADADQPARVALLAKIRESLARMRDAYPQRSYPPEGELEQILYEAAKTEAEFSCEADFDERLQRAIGLTVLRSHAQAATPLSPTSAHRSMTNNCDMLLTAADHVEESEPGTNHSAEDSPALTCQSFAVGARAPLGGSSGGPPTQGGGWQGTGVAMGIPVTGRVPAAPGVLPATAGWQPQPQQSAPLQQAAQPRPPPSQAAPKQALPPIPERAADMRHPILEGAAAASSAAPAGNNLHSSIVKAGQDAAFAQLQLSRPLQRPQPPAQTASSFLHPHASLPVETAWKQTARKQTAMLPQQPQPPARQKSVDTATSGSRQLPVTTGALLESVPSLTAPRDVTFQLPAQHLQGDEQGPSQLPVITSTSYSHARPQLDESSAALPSPHQQRTFGPAPMAVTSQDVHQTRASEPLSQAPDKLQDLWLYLEPLLDAQQHGRLKAHFDAYKVLTVEERRQWGNDLYKLAGPGLSSKINERLAHQSRAPPSSAQNTAGLLQPLLGYLAGQPTQSGGPAPLAVNTGRAPNQALGSHLMSAARSGSLQFPQTAVSPRHATHATAALGQSPLSQPALTTPTLSAPTTLALLQGGAVSPQFPSQQLAQSASAKVQTSMHLLKDAMESMNALEADNARLQAHVTQLSSLLQASEARRSSAEAAANRAAVALEAAAREKAALLDAAATAKVALMQASAKENAKLSLELARMRMANASLEMHLRTLESPGAGGPAGAGLPAVQLGQVAGRVPSSSPVGAPASAAAQLQPGTAATSVPAVHPPTQASTQLNEVDVSRATAAALNRSQPKPATAKVAEKGRERPNNSGAGPSLKGAEQGSKEAQVPSWVSEETVISWRTALPEPQEPLKPFSLWQALKDLIGKDILDAPLPIGQYCPLTELQFRAEELEYTELLDQAAELPKGSMERLLLVAAFAQIGYSAGLRPYKCFNPVMGETFEVVRPEKGMRAVMEAVHQDFVGPTRIINAWHAEGAKWELSGEDEPRVRFWGSSVDLHLNWTDVLTFSDGDTYSWRKGTSNISGLISGNLVITHKGTLSVTSHSSGATVHLTFKEPGMFSSKKSLKHEMTGVVELEGKKLPAPTISGHFDTKLVATMADGSTKTLWEKRYPPGGLGRCHFSEWTASLNEIPQGHRKRLPPTDARLRPDVRALENGCYDKADALKRELTARIRAHTLENAKKRTPLQPRWFELKEPGALTAGLTTGTAQRYRFTREYWKARRNGSWSNVSNLYGQ</sequence>
<feature type="domain" description="Bromo" evidence="4">
    <location>
        <begin position="266"/>
        <end position="378"/>
    </location>
</feature>
<feature type="region of interest" description="Disordered" evidence="3">
    <location>
        <begin position="881"/>
        <end position="943"/>
    </location>
</feature>
<evidence type="ECO:0000256" key="1">
    <source>
        <dbReference type="ARBA" id="ARBA00023117"/>
    </source>
</evidence>
<dbReference type="SUPFAM" id="SSF47370">
    <property type="entry name" value="Bromodomain"/>
    <property type="match status" value="1"/>
</dbReference>
<dbReference type="Pfam" id="PF00439">
    <property type="entry name" value="Bromodomain"/>
    <property type="match status" value="1"/>
</dbReference>
<feature type="coiled-coil region" evidence="2">
    <location>
        <begin position="1142"/>
        <end position="1169"/>
    </location>
</feature>
<dbReference type="Proteomes" id="UP001491310">
    <property type="component" value="Unassembled WGS sequence"/>
</dbReference>
<dbReference type="SMART" id="SM00297">
    <property type="entry name" value="BROMO"/>
    <property type="match status" value="1"/>
</dbReference>
<dbReference type="InterPro" id="IPR036427">
    <property type="entry name" value="Bromodomain-like_sf"/>
</dbReference>
<feature type="compositionally biased region" description="Acidic residues" evidence="3">
    <location>
        <begin position="71"/>
        <end position="86"/>
    </location>
</feature>
<proteinExistence type="predicted"/>
<feature type="region of interest" description="Disordered" evidence="3">
    <location>
        <begin position="1"/>
        <end position="177"/>
    </location>
</feature>
<keyword evidence="6" id="KW-1185">Reference proteome</keyword>
<feature type="region of interest" description="Disordered" evidence="3">
    <location>
        <begin position="666"/>
        <end position="738"/>
    </location>
</feature>
<feature type="compositionally biased region" description="Low complexity" evidence="3">
    <location>
        <begin position="1269"/>
        <end position="1288"/>
    </location>
</feature>
<dbReference type="CDD" id="cd04369">
    <property type="entry name" value="Bromodomain"/>
    <property type="match status" value="1"/>
</dbReference>
<protein>
    <recommendedName>
        <fullName evidence="4">Bromo domain-containing protein</fullName>
    </recommendedName>
</protein>
<evidence type="ECO:0000256" key="2">
    <source>
        <dbReference type="SAM" id="Coils"/>
    </source>
</evidence>
<dbReference type="SUPFAM" id="SSF144000">
    <property type="entry name" value="Oxysterol-binding protein-like"/>
    <property type="match status" value="1"/>
</dbReference>
<dbReference type="EMBL" id="JALJOT010000003">
    <property type="protein sequence ID" value="KAK9916572.1"/>
    <property type="molecule type" value="Genomic_DNA"/>
</dbReference>
<evidence type="ECO:0000259" key="4">
    <source>
        <dbReference type="SMART" id="SM00297"/>
    </source>
</evidence>
<dbReference type="InterPro" id="IPR001487">
    <property type="entry name" value="Bromodomain"/>
</dbReference>
<feature type="compositionally biased region" description="Low complexity" evidence="3">
    <location>
        <begin position="711"/>
        <end position="725"/>
    </location>
</feature>
<feature type="region of interest" description="Disordered" evidence="3">
    <location>
        <begin position="1267"/>
        <end position="1361"/>
    </location>
</feature>
<comment type="caution">
    <text evidence="5">The sequence shown here is derived from an EMBL/GenBank/DDBJ whole genome shotgun (WGS) entry which is preliminary data.</text>
</comment>
<evidence type="ECO:0000313" key="6">
    <source>
        <dbReference type="Proteomes" id="UP001491310"/>
    </source>
</evidence>
<keyword evidence="2" id="KW-0175">Coiled coil</keyword>
<gene>
    <name evidence="5" type="ORF">WJX75_004348</name>
</gene>
<name>A0ABR2YY57_9CHLO</name>
<accession>A0ABR2YY57</accession>
<dbReference type="InterPro" id="IPR000648">
    <property type="entry name" value="Oxysterol-bd"/>
</dbReference>
<feature type="compositionally biased region" description="Polar residues" evidence="3">
    <location>
        <begin position="842"/>
        <end position="854"/>
    </location>
</feature>
<feature type="compositionally biased region" description="Polar residues" evidence="3">
    <location>
        <begin position="887"/>
        <end position="900"/>
    </location>
</feature>
<feature type="compositionally biased region" description="Basic residues" evidence="3">
    <location>
        <begin position="243"/>
        <end position="253"/>
    </location>
</feature>
<feature type="region of interest" description="Disordered" evidence="3">
    <location>
        <begin position="227"/>
        <end position="262"/>
    </location>
</feature>
<feature type="compositionally biased region" description="Low complexity" evidence="3">
    <location>
        <begin position="508"/>
        <end position="524"/>
    </location>
</feature>
<evidence type="ECO:0000256" key="3">
    <source>
        <dbReference type="SAM" id="MobiDB-lite"/>
    </source>
</evidence>
<feature type="region of interest" description="Disordered" evidence="3">
    <location>
        <begin position="820"/>
        <end position="857"/>
    </location>
</feature>
<feature type="compositionally biased region" description="Pro residues" evidence="3">
    <location>
        <begin position="726"/>
        <end position="738"/>
    </location>
</feature>
<dbReference type="Pfam" id="PF01237">
    <property type="entry name" value="Oxysterol_BP"/>
    <property type="match status" value="1"/>
</dbReference>
<evidence type="ECO:0000313" key="5">
    <source>
        <dbReference type="EMBL" id="KAK9916572.1"/>
    </source>
</evidence>
<dbReference type="InterPro" id="IPR037239">
    <property type="entry name" value="OSBP_sf"/>
</dbReference>
<dbReference type="Gene3D" id="1.20.920.10">
    <property type="entry name" value="Bromodomain-like"/>
    <property type="match status" value="1"/>
</dbReference>
<dbReference type="PANTHER" id="PTHR10972">
    <property type="entry name" value="OXYSTEROL-BINDING PROTEIN-RELATED"/>
    <property type="match status" value="1"/>
</dbReference>
<dbReference type="Gene3D" id="2.40.160.120">
    <property type="match status" value="1"/>
</dbReference>